<sequence length="66" mass="7801">MKIDSNQHLLCALEIKRYILHNTFSNQQHMVTDKMLEDAFADNPKELKKILAGRSSAWFLEDYFNK</sequence>
<dbReference type="GeneID" id="26627385"/>
<evidence type="ECO:0000313" key="2">
    <source>
        <dbReference type="Proteomes" id="UP000031805"/>
    </source>
</evidence>
<organism evidence="1 2">
    <name type="scientific">Yersinia phage vB_YenM_TG1</name>
    <dbReference type="NCBI Taxonomy" id="1589265"/>
    <lineage>
        <taxon>Viruses</taxon>
        <taxon>Duplodnaviria</taxon>
        <taxon>Heunggongvirae</taxon>
        <taxon>Uroviricota</taxon>
        <taxon>Caudoviricetes</taxon>
        <taxon>Pantevenvirales</taxon>
        <taxon>Straboviridae</taxon>
        <taxon>Tevenvirinae</taxon>
        <taxon>Tegunavirus</taxon>
        <taxon>Tegunavirus yenmtg1</taxon>
    </lineage>
</organism>
<keyword evidence="2" id="KW-1185">Reference proteome</keyword>
<dbReference type="InterPro" id="IPR035342">
    <property type="entry name" value="Gp45.2"/>
</dbReference>
<dbReference type="Proteomes" id="UP000031805">
    <property type="component" value="Segment"/>
</dbReference>
<evidence type="ECO:0000313" key="1">
    <source>
        <dbReference type="EMBL" id="AJD81871.1"/>
    </source>
</evidence>
<reference evidence="1 2" key="1">
    <citation type="submission" date="2014-11" db="EMBL/GenBank/DDBJ databases">
        <title>Complete genome sequence of vB_YenM_TG1, a broad host range bacteriophage which infects Yersinia enterocolitica.</title>
        <authorList>
            <person name="Leon-Velarde C.G."/>
            <person name="Kropinski A.M."/>
            <person name="Chen S."/>
            <person name="Griffiths M.W."/>
            <person name="Odumeru J.A."/>
        </authorList>
    </citation>
    <scope>NUCLEOTIDE SEQUENCE [LARGE SCALE GENOMIC DNA]</scope>
</reference>
<accession>A0A0B5A473</accession>
<gene>
    <name evidence="1" type="ORF">YenMTG1_063</name>
</gene>
<proteinExistence type="predicted"/>
<dbReference type="EMBL" id="KP202158">
    <property type="protein sequence ID" value="AJD81871.1"/>
    <property type="molecule type" value="Genomic_DNA"/>
</dbReference>
<dbReference type="KEGG" id="vg:26627385"/>
<dbReference type="Pfam" id="PF17470">
    <property type="entry name" value="Gp45_2"/>
    <property type="match status" value="1"/>
</dbReference>
<dbReference type="RefSeq" id="YP_009200324.1">
    <property type="nucleotide sequence ID" value="NC_028820.1"/>
</dbReference>
<name>A0A0B5A473_9CAUD</name>
<protein>
    <submittedName>
        <fullName evidence="1">Uncharacterized protein</fullName>
    </submittedName>
</protein>